<gene>
    <name evidence="12" type="ORF">HNQ38_002782</name>
</gene>
<evidence type="ECO:0000313" key="13">
    <source>
        <dbReference type="Proteomes" id="UP000539075"/>
    </source>
</evidence>
<feature type="domain" description="ABC transporter" evidence="10">
    <location>
        <begin position="334"/>
        <end position="568"/>
    </location>
</feature>
<evidence type="ECO:0000259" key="11">
    <source>
        <dbReference type="PROSITE" id="PS50929"/>
    </source>
</evidence>
<dbReference type="GO" id="GO:0005886">
    <property type="term" value="C:plasma membrane"/>
    <property type="evidence" value="ECO:0007669"/>
    <property type="project" value="UniProtKB-SubCell"/>
</dbReference>
<dbReference type="GO" id="GO:0034040">
    <property type="term" value="F:ATPase-coupled lipid transmembrane transporter activity"/>
    <property type="evidence" value="ECO:0007669"/>
    <property type="project" value="TreeGrafter"/>
</dbReference>
<dbReference type="Pfam" id="PF00664">
    <property type="entry name" value="ABC_membrane"/>
    <property type="match status" value="1"/>
</dbReference>
<keyword evidence="13" id="KW-1185">Reference proteome</keyword>
<keyword evidence="3" id="KW-1003">Cell membrane</keyword>
<name>A0A7W8FFC4_9BACT</name>
<dbReference type="InterPro" id="IPR011527">
    <property type="entry name" value="ABC1_TM_dom"/>
</dbReference>
<dbReference type="GO" id="GO:0140359">
    <property type="term" value="F:ABC-type transporter activity"/>
    <property type="evidence" value="ECO:0007669"/>
    <property type="project" value="InterPro"/>
</dbReference>
<dbReference type="InterPro" id="IPR003593">
    <property type="entry name" value="AAA+_ATPase"/>
</dbReference>
<keyword evidence="7 9" id="KW-1133">Transmembrane helix</keyword>
<dbReference type="Gene3D" id="1.20.1560.10">
    <property type="entry name" value="ABC transporter type 1, transmembrane domain"/>
    <property type="match status" value="1"/>
</dbReference>
<feature type="domain" description="ABC transmembrane type-1" evidence="11">
    <location>
        <begin position="22"/>
        <end position="303"/>
    </location>
</feature>
<evidence type="ECO:0000256" key="9">
    <source>
        <dbReference type="SAM" id="Phobius"/>
    </source>
</evidence>
<accession>A0A7W8FFC4</accession>
<organism evidence="12 13">
    <name type="scientific">Desulfovibrio intestinalis</name>
    <dbReference type="NCBI Taxonomy" id="58621"/>
    <lineage>
        <taxon>Bacteria</taxon>
        <taxon>Pseudomonadati</taxon>
        <taxon>Thermodesulfobacteriota</taxon>
        <taxon>Desulfovibrionia</taxon>
        <taxon>Desulfovibrionales</taxon>
        <taxon>Desulfovibrionaceae</taxon>
        <taxon>Desulfovibrio</taxon>
    </lineage>
</organism>
<evidence type="ECO:0000256" key="3">
    <source>
        <dbReference type="ARBA" id="ARBA00022475"/>
    </source>
</evidence>
<dbReference type="AlphaFoldDB" id="A0A7W8FFC4"/>
<dbReference type="PROSITE" id="PS50929">
    <property type="entry name" value="ABC_TM1F"/>
    <property type="match status" value="1"/>
</dbReference>
<dbReference type="InterPro" id="IPR017871">
    <property type="entry name" value="ABC_transporter-like_CS"/>
</dbReference>
<feature type="transmembrane region" description="Helical" evidence="9">
    <location>
        <begin position="235"/>
        <end position="268"/>
    </location>
</feature>
<dbReference type="PROSITE" id="PS00211">
    <property type="entry name" value="ABC_TRANSPORTER_1"/>
    <property type="match status" value="1"/>
</dbReference>
<reference evidence="12 13" key="1">
    <citation type="submission" date="2020-08" db="EMBL/GenBank/DDBJ databases">
        <title>Genomic Encyclopedia of Type Strains, Phase IV (KMG-IV): sequencing the most valuable type-strain genomes for metagenomic binning, comparative biology and taxonomic classification.</title>
        <authorList>
            <person name="Goeker M."/>
        </authorList>
    </citation>
    <scope>NUCLEOTIDE SEQUENCE [LARGE SCALE GENOMIC DNA]</scope>
    <source>
        <strain evidence="12 13">DSM 11275</strain>
    </source>
</reference>
<keyword evidence="4 9" id="KW-0812">Transmembrane</keyword>
<keyword evidence="6 12" id="KW-0067">ATP-binding</keyword>
<dbReference type="PANTHER" id="PTHR24221:SF397">
    <property type="entry name" value="ABC TRANSPORTER, ATP-BINDING TRANSMEMBRANE PROTEIN"/>
    <property type="match status" value="1"/>
</dbReference>
<keyword evidence="2" id="KW-0813">Transport</keyword>
<proteinExistence type="predicted"/>
<dbReference type="InterPro" id="IPR036640">
    <property type="entry name" value="ABC1_TM_sf"/>
</dbReference>
<dbReference type="InterPro" id="IPR027417">
    <property type="entry name" value="P-loop_NTPase"/>
</dbReference>
<dbReference type="Proteomes" id="UP000539075">
    <property type="component" value="Unassembled WGS sequence"/>
</dbReference>
<dbReference type="GO" id="GO:0016887">
    <property type="term" value="F:ATP hydrolysis activity"/>
    <property type="evidence" value="ECO:0007669"/>
    <property type="project" value="InterPro"/>
</dbReference>
<dbReference type="SMART" id="SM00382">
    <property type="entry name" value="AAA"/>
    <property type="match status" value="1"/>
</dbReference>
<evidence type="ECO:0000256" key="1">
    <source>
        <dbReference type="ARBA" id="ARBA00004651"/>
    </source>
</evidence>
<evidence type="ECO:0000256" key="4">
    <source>
        <dbReference type="ARBA" id="ARBA00022692"/>
    </source>
</evidence>
<dbReference type="SUPFAM" id="SSF90123">
    <property type="entry name" value="ABC transporter transmembrane region"/>
    <property type="match status" value="1"/>
</dbReference>
<dbReference type="PANTHER" id="PTHR24221">
    <property type="entry name" value="ATP-BINDING CASSETTE SUB-FAMILY B"/>
    <property type="match status" value="1"/>
</dbReference>
<keyword evidence="5" id="KW-0547">Nucleotide-binding</keyword>
<evidence type="ECO:0000256" key="7">
    <source>
        <dbReference type="ARBA" id="ARBA00022989"/>
    </source>
</evidence>
<feature type="transmembrane region" description="Helical" evidence="9">
    <location>
        <begin position="135"/>
        <end position="154"/>
    </location>
</feature>
<feature type="transmembrane region" description="Helical" evidence="9">
    <location>
        <begin position="160"/>
        <end position="178"/>
    </location>
</feature>
<dbReference type="PROSITE" id="PS50893">
    <property type="entry name" value="ABC_TRANSPORTER_2"/>
    <property type="match status" value="1"/>
</dbReference>
<dbReference type="InterPro" id="IPR003439">
    <property type="entry name" value="ABC_transporter-like_ATP-bd"/>
</dbReference>
<comment type="caution">
    <text evidence="12">The sequence shown here is derived from an EMBL/GenBank/DDBJ whole genome shotgun (WGS) entry which is preliminary data.</text>
</comment>
<dbReference type="CDD" id="cd07346">
    <property type="entry name" value="ABC_6TM_exporters"/>
    <property type="match status" value="1"/>
</dbReference>
<feature type="transmembrane region" description="Helical" evidence="9">
    <location>
        <begin position="23"/>
        <end position="45"/>
    </location>
</feature>
<evidence type="ECO:0000256" key="2">
    <source>
        <dbReference type="ARBA" id="ARBA00022448"/>
    </source>
</evidence>
<protein>
    <submittedName>
        <fullName evidence="12">ATP-binding cassette subfamily B protein</fullName>
    </submittedName>
</protein>
<evidence type="ECO:0000259" key="10">
    <source>
        <dbReference type="PROSITE" id="PS50893"/>
    </source>
</evidence>
<dbReference type="RefSeq" id="WP_183722131.1">
    <property type="nucleotide sequence ID" value="NZ_JACHGO010000010.1"/>
</dbReference>
<dbReference type="SUPFAM" id="SSF52540">
    <property type="entry name" value="P-loop containing nucleoside triphosphate hydrolases"/>
    <property type="match status" value="1"/>
</dbReference>
<feature type="transmembrane region" description="Helical" evidence="9">
    <location>
        <begin position="57"/>
        <end position="78"/>
    </location>
</feature>
<sequence length="582" mass="63597">MIRLIKRILAIVPTIRSQMYRAALLKALETLFMGIPYGILIFMLHDLLSGSLTASNVGFYTVGIALSYIAQGIFCWLFTRAAYPAGTELCEKIRVKIGAHLRTLPMSYFSRKNAGDTTALVSDELVMLTLLPRMAFPQFICAMVMPIVLAPFLFSVDWRLAVAALVPVPLAIPLLKKCQQALSKGMRKRSDSLVTISSSVIQYVQGMEVVKGFKQGGERFRSFAAALARFKRDNLALVFSTTPLMLAFQALLDLGFIILLVFGAYLFLGGETSLFAYLTFLVLGLRLYEPIKALGSVYEVTQSAEVTLDRIEALLKEKPLKEGTEVAPREDVGIDFNKVSFSYDQNPVLQDVSFKIPARKITAIVGPSGAGKTTILRLIARFWDVDSGEISLGGVPAQKLTAESLFSSLSMVFQDVYLFRGTVFENIAFGSPEASPEAVYTAARMARCHDFITGLPQGYETQVGEAGATLSGGEKQRISIARAILKDTPIVLLDEATASVDPENESQIQIAINALVRTKTVVLVAHRLATVTSADQIVVLDGKGGIEGTGRHESLLETSPLYQRLWNSRQEAQSWKVGAPAS</sequence>
<dbReference type="InterPro" id="IPR039421">
    <property type="entry name" value="Type_1_exporter"/>
</dbReference>
<dbReference type="Gene3D" id="3.40.50.300">
    <property type="entry name" value="P-loop containing nucleotide triphosphate hydrolases"/>
    <property type="match status" value="1"/>
</dbReference>
<evidence type="ECO:0000256" key="8">
    <source>
        <dbReference type="ARBA" id="ARBA00023136"/>
    </source>
</evidence>
<evidence type="ECO:0000313" key="12">
    <source>
        <dbReference type="EMBL" id="MBB5144664.1"/>
    </source>
</evidence>
<evidence type="ECO:0000256" key="5">
    <source>
        <dbReference type="ARBA" id="ARBA00022741"/>
    </source>
</evidence>
<comment type="subcellular location">
    <subcellularLocation>
        <location evidence="1">Cell membrane</location>
        <topology evidence="1">Multi-pass membrane protein</topology>
    </subcellularLocation>
</comment>
<dbReference type="FunFam" id="3.40.50.300:FF:000221">
    <property type="entry name" value="Multidrug ABC transporter ATP-binding protein"/>
    <property type="match status" value="1"/>
</dbReference>
<dbReference type="EMBL" id="JACHGO010000010">
    <property type="protein sequence ID" value="MBB5144664.1"/>
    <property type="molecule type" value="Genomic_DNA"/>
</dbReference>
<dbReference type="GO" id="GO:0005524">
    <property type="term" value="F:ATP binding"/>
    <property type="evidence" value="ECO:0007669"/>
    <property type="project" value="UniProtKB-KW"/>
</dbReference>
<evidence type="ECO:0000256" key="6">
    <source>
        <dbReference type="ARBA" id="ARBA00022840"/>
    </source>
</evidence>
<keyword evidence="8 9" id="KW-0472">Membrane</keyword>
<dbReference type="Pfam" id="PF00005">
    <property type="entry name" value="ABC_tran"/>
    <property type="match status" value="1"/>
</dbReference>